<keyword evidence="6 9" id="KW-0326">Glycosidase</keyword>
<feature type="active site" evidence="8">
    <location>
        <position position="202"/>
    </location>
</feature>
<accession>A0A9P0ZK63</accession>
<dbReference type="SMART" id="SM00710">
    <property type="entry name" value="PbH1"/>
    <property type="match status" value="4"/>
</dbReference>
<evidence type="ECO:0000256" key="3">
    <source>
        <dbReference type="ARBA" id="ARBA00022512"/>
    </source>
</evidence>
<dbReference type="Proteomes" id="UP001152484">
    <property type="component" value="Unassembled WGS sequence"/>
</dbReference>
<comment type="caution">
    <text evidence="10">The sequence shown here is derived from an EMBL/GenBank/DDBJ whole genome shotgun (WGS) entry which is preliminary data.</text>
</comment>
<dbReference type="Gene3D" id="2.160.20.10">
    <property type="entry name" value="Single-stranded right-handed beta-helix, Pectin lyase-like"/>
    <property type="match status" value="1"/>
</dbReference>
<evidence type="ECO:0000256" key="8">
    <source>
        <dbReference type="PROSITE-ProRule" id="PRU10052"/>
    </source>
</evidence>
<proteinExistence type="inferred from homology"/>
<gene>
    <name evidence="10" type="ORF">CEURO_LOCUS15682</name>
</gene>
<keyword evidence="5 9" id="KW-0378">Hydrolase</keyword>
<evidence type="ECO:0000313" key="10">
    <source>
        <dbReference type="EMBL" id="CAH9102092.1"/>
    </source>
</evidence>
<evidence type="ECO:0000256" key="4">
    <source>
        <dbReference type="ARBA" id="ARBA00022525"/>
    </source>
</evidence>
<keyword evidence="11" id="KW-1185">Reference proteome</keyword>
<evidence type="ECO:0000256" key="1">
    <source>
        <dbReference type="ARBA" id="ARBA00004191"/>
    </source>
</evidence>
<dbReference type="GO" id="GO:0005975">
    <property type="term" value="P:carbohydrate metabolic process"/>
    <property type="evidence" value="ECO:0007669"/>
    <property type="project" value="InterPro"/>
</dbReference>
<dbReference type="InterPro" id="IPR006626">
    <property type="entry name" value="PbH1"/>
</dbReference>
<protein>
    <recommendedName>
        <fullName evidence="12">Polygalacturonase</fullName>
    </recommendedName>
</protein>
<dbReference type="InterPro" id="IPR012334">
    <property type="entry name" value="Pectin_lyas_fold"/>
</dbReference>
<dbReference type="GO" id="GO:0071555">
    <property type="term" value="P:cell wall organization"/>
    <property type="evidence" value="ECO:0007669"/>
    <property type="project" value="UniProtKB-KW"/>
</dbReference>
<dbReference type="AlphaFoldDB" id="A0A9P0ZK63"/>
<dbReference type="OrthoDB" id="1909044at2759"/>
<evidence type="ECO:0008006" key="12">
    <source>
        <dbReference type="Google" id="ProtNLM"/>
    </source>
</evidence>
<evidence type="ECO:0000256" key="5">
    <source>
        <dbReference type="ARBA" id="ARBA00022801"/>
    </source>
</evidence>
<dbReference type="EMBL" id="CAMAPE010000038">
    <property type="protein sequence ID" value="CAH9102092.1"/>
    <property type="molecule type" value="Genomic_DNA"/>
</dbReference>
<dbReference type="SUPFAM" id="SSF51126">
    <property type="entry name" value="Pectin lyase-like"/>
    <property type="match status" value="1"/>
</dbReference>
<sequence length="237" mass="24664">MEDSLKSAWLQACKSDGPATINVADSVFNEGPVIIDGTDCRNPDVITFDMEGTTHLAPDYTKFGEAEQWIKLYHVNNVSIKGGTLDAGGGSLYECKAGGGDCPDGATTFAIHNSVGVTITGLTLKNSQMFHMAIVDSSKVLVEGITIEAPGDSPNTDGIHISGSNKVTITGTNTIATGDDCISIGQGCDTVTVEGVNCGPGHGISIGSLGKYAGEKPVQHITVHNVEFHETKNGARI</sequence>
<dbReference type="GO" id="GO:0004650">
    <property type="term" value="F:polygalacturonase activity"/>
    <property type="evidence" value="ECO:0007669"/>
    <property type="project" value="InterPro"/>
</dbReference>
<dbReference type="PANTHER" id="PTHR31375">
    <property type="match status" value="1"/>
</dbReference>
<reference evidence="10" key="1">
    <citation type="submission" date="2022-07" db="EMBL/GenBank/DDBJ databases">
        <authorList>
            <person name="Macas J."/>
            <person name="Novak P."/>
            <person name="Neumann P."/>
        </authorList>
    </citation>
    <scope>NUCLEOTIDE SEQUENCE</scope>
</reference>
<evidence type="ECO:0000313" key="11">
    <source>
        <dbReference type="Proteomes" id="UP001152484"/>
    </source>
</evidence>
<name>A0A9P0ZK63_CUSEU</name>
<evidence type="ECO:0000256" key="2">
    <source>
        <dbReference type="ARBA" id="ARBA00008834"/>
    </source>
</evidence>
<evidence type="ECO:0000256" key="7">
    <source>
        <dbReference type="ARBA" id="ARBA00023316"/>
    </source>
</evidence>
<dbReference type="InterPro" id="IPR011050">
    <property type="entry name" value="Pectin_lyase_fold/virulence"/>
</dbReference>
<evidence type="ECO:0000256" key="9">
    <source>
        <dbReference type="RuleBase" id="RU361169"/>
    </source>
</evidence>
<keyword evidence="3" id="KW-0134">Cell wall</keyword>
<keyword evidence="7" id="KW-0961">Cell wall biogenesis/degradation</keyword>
<feature type="non-terminal residue" evidence="10">
    <location>
        <position position="237"/>
    </location>
</feature>
<comment type="similarity">
    <text evidence="2 9">Belongs to the glycosyl hydrolase 28 family.</text>
</comment>
<dbReference type="PROSITE" id="PS00502">
    <property type="entry name" value="POLYGALACTURONASE"/>
    <property type="match status" value="1"/>
</dbReference>
<evidence type="ECO:0000256" key="6">
    <source>
        <dbReference type="ARBA" id="ARBA00023295"/>
    </source>
</evidence>
<keyword evidence="4" id="KW-0964">Secreted</keyword>
<comment type="subcellular location">
    <subcellularLocation>
        <location evidence="1">Secreted</location>
        <location evidence="1">Cell wall</location>
    </subcellularLocation>
</comment>
<dbReference type="InterPro" id="IPR000743">
    <property type="entry name" value="Glyco_hydro_28"/>
</dbReference>
<dbReference type="Pfam" id="PF00295">
    <property type="entry name" value="Glyco_hydro_28"/>
    <property type="match status" value="1"/>
</dbReference>
<organism evidence="10 11">
    <name type="scientific">Cuscuta europaea</name>
    <name type="common">European dodder</name>
    <dbReference type="NCBI Taxonomy" id="41803"/>
    <lineage>
        <taxon>Eukaryota</taxon>
        <taxon>Viridiplantae</taxon>
        <taxon>Streptophyta</taxon>
        <taxon>Embryophyta</taxon>
        <taxon>Tracheophyta</taxon>
        <taxon>Spermatophyta</taxon>
        <taxon>Magnoliopsida</taxon>
        <taxon>eudicotyledons</taxon>
        <taxon>Gunneridae</taxon>
        <taxon>Pentapetalae</taxon>
        <taxon>asterids</taxon>
        <taxon>lamiids</taxon>
        <taxon>Solanales</taxon>
        <taxon>Convolvulaceae</taxon>
        <taxon>Cuscuteae</taxon>
        <taxon>Cuscuta</taxon>
        <taxon>Cuscuta subgen. Cuscuta</taxon>
    </lineage>
</organism>